<evidence type="ECO:0000313" key="2">
    <source>
        <dbReference type="EMBL" id="CAJ1948399.1"/>
    </source>
</evidence>
<comment type="caution">
    <text evidence="2">The sequence shown here is derived from an EMBL/GenBank/DDBJ whole genome shotgun (WGS) entry which is preliminary data.</text>
</comment>
<feature type="chain" id="PRO_5042056087" evidence="1">
    <location>
        <begin position="18"/>
        <end position="305"/>
    </location>
</feature>
<dbReference type="AlphaFoldDB" id="A0AAD2FPH6"/>
<dbReference type="Proteomes" id="UP001295423">
    <property type="component" value="Unassembled WGS sequence"/>
</dbReference>
<gene>
    <name evidence="2" type="ORF">CYCCA115_LOCUS11597</name>
</gene>
<organism evidence="2 3">
    <name type="scientific">Cylindrotheca closterium</name>
    <dbReference type="NCBI Taxonomy" id="2856"/>
    <lineage>
        <taxon>Eukaryota</taxon>
        <taxon>Sar</taxon>
        <taxon>Stramenopiles</taxon>
        <taxon>Ochrophyta</taxon>
        <taxon>Bacillariophyta</taxon>
        <taxon>Bacillariophyceae</taxon>
        <taxon>Bacillariophycidae</taxon>
        <taxon>Bacillariales</taxon>
        <taxon>Bacillariaceae</taxon>
        <taxon>Cylindrotheca</taxon>
    </lineage>
</organism>
<evidence type="ECO:0000256" key="1">
    <source>
        <dbReference type="SAM" id="SignalP"/>
    </source>
</evidence>
<sequence>MKICSAFALLSLSGASAFVPNGPAASSTALFSSGAPVGAVGTGIMPPSVSAGGAIAVKGVVPPAPAADGSIDAFVDKFDMPMTIVQGGALRTWSFPTMTMGRVNIALTTQGPKEGNPLNCDLAFNEGPDNTPQRMRIYSGKGRLRPYKMWIETPRDTSAVFIRNLAPLEFPLEAKVGTEPAELPPLEGIHGITDDMYEMSKPNIIQGAGALRTYALDHSVTSVKVSLKTDGRPLNAMVELTQGPNAIKYTIEIYTEDGMLRPFNAILETPGPGNELRIVNTASMEFPLIAQIGKSGQWTEGYYHQ</sequence>
<dbReference type="EMBL" id="CAKOGP040001747">
    <property type="protein sequence ID" value="CAJ1948399.1"/>
    <property type="molecule type" value="Genomic_DNA"/>
</dbReference>
<name>A0AAD2FPH6_9STRA</name>
<reference evidence="2" key="1">
    <citation type="submission" date="2023-08" db="EMBL/GenBank/DDBJ databases">
        <authorList>
            <person name="Audoor S."/>
            <person name="Bilcke G."/>
        </authorList>
    </citation>
    <scope>NUCLEOTIDE SEQUENCE</scope>
</reference>
<dbReference type="Pfam" id="PF25192">
    <property type="entry name" value="DiatomPyrShell"/>
    <property type="match status" value="1"/>
</dbReference>
<accession>A0AAD2FPH6</accession>
<protein>
    <submittedName>
        <fullName evidence="2">Uncharacterized protein</fullName>
    </submittedName>
</protein>
<evidence type="ECO:0000313" key="3">
    <source>
        <dbReference type="Proteomes" id="UP001295423"/>
    </source>
</evidence>
<keyword evidence="3" id="KW-1185">Reference proteome</keyword>
<keyword evidence="1" id="KW-0732">Signal</keyword>
<dbReference type="InterPro" id="IPR057491">
    <property type="entry name" value="DiatomPyrShell"/>
</dbReference>
<proteinExistence type="predicted"/>
<feature type="signal peptide" evidence="1">
    <location>
        <begin position="1"/>
        <end position="17"/>
    </location>
</feature>